<evidence type="ECO:0000313" key="3">
    <source>
        <dbReference type="Proteomes" id="UP000758603"/>
    </source>
</evidence>
<name>A0A9P8ZVP5_9PEZI</name>
<dbReference type="EMBL" id="JAGPXC010000006">
    <property type="protein sequence ID" value="KAH6652215.1"/>
    <property type="molecule type" value="Genomic_DNA"/>
</dbReference>
<sequence>MKRGGTKCRGSELTENSSGSIITGETGLAHTRTIVDDEGSNLLFHFGGLRSRRNVKKKKRRNAVGRR</sequence>
<organism evidence="2 3">
    <name type="scientific">Truncatella angustata</name>
    <dbReference type="NCBI Taxonomy" id="152316"/>
    <lineage>
        <taxon>Eukaryota</taxon>
        <taxon>Fungi</taxon>
        <taxon>Dikarya</taxon>
        <taxon>Ascomycota</taxon>
        <taxon>Pezizomycotina</taxon>
        <taxon>Sordariomycetes</taxon>
        <taxon>Xylariomycetidae</taxon>
        <taxon>Amphisphaeriales</taxon>
        <taxon>Sporocadaceae</taxon>
        <taxon>Truncatella</taxon>
    </lineage>
</organism>
<comment type="caution">
    <text evidence="2">The sequence shown here is derived from an EMBL/GenBank/DDBJ whole genome shotgun (WGS) entry which is preliminary data.</text>
</comment>
<gene>
    <name evidence="2" type="ORF">BKA67DRAFT_573328</name>
</gene>
<feature type="region of interest" description="Disordered" evidence="1">
    <location>
        <begin position="1"/>
        <end position="27"/>
    </location>
</feature>
<dbReference type="OrthoDB" id="10266825at2759"/>
<accession>A0A9P8ZVP5</accession>
<evidence type="ECO:0000256" key="1">
    <source>
        <dbReference type="SAM" id="MobiDB-lite"/>
    </source>
</evidence>
<evidence type="ECO:0000313" key="2">
    <source>
        <dbReference type="EMBL" id="KAH6652215.1"/>
    </source>
</evidence>
<reference evidence="2" key="1">
    <citation type="journal article" date="2021" name="Nat. Commun.">
        <title>Genetic determinants of endophytism in the Arabidopsis root mycobiome.</title>
        <authorList>
            <person name="Mesny F."/>
            <person name="Miyauchi S."/>
            <person name="Thiergart T."/>
            <person name="Pickel B."/>
            <person name="Atanasova L."/>
            <person name="Karlsson M."/>
            <person name="Huettel B."/>
            <person name="Barry K.W."/>
            <person name="Haridas S."/>
            <person name="Chen C."/>
            <person name="Bauer D."/>
            <person name="Andreopoulos W."/>
            <person name="Pangilinan J."/>
            <person name="LaButti K."/>
            <person name="Riley R."/>
            <person name="Lipzen A."/>
            <person name="Clum A."/>
            <person name="Drula E."/>
            <person name="Henrissat B."/>
            <person name="Kohler A."/>
            <person name="Grigoriev I.V."/>
            <person name="Martin F.M."/>
            <person name="Hacquard S."/>
        </authorList>
    </citation>
    <scope>NUCLEOTIDE SEQUENCE</scope>
    <source>
        <strain evidence="2">MPI-SDFR-AT-0073</strain>
    </source>
</reference>
<feature type="compositionally biased region" description="Polar residues" evidence="1">
    <location>
        <begin position="13"/>
        <end position="23"/>
    </location>
</feature>
<dbReference type="AlphaFoldDB" id="A0A9P8ZVP5"/>
<dbReference type="RefSeq" id="XP_045956493.1">
    <property type="nucleotide sequence ID" value="XM_046103343.1"/>
</dbReference>
<keyword evidence="3" id="KW-1185">Reference proteome</keyword>
<protein>
    <submittedName>
        <fullName evidence="2">Uncharacterized protein</fullName>
    </submittedName>
</protein>
<dbReference type="Proteomes" id="UP000758603">
    <property type="component" value="Unassembled WGS sequence"/>
</dbReference>
<dbReference type="GeneID" id="70132235"/>
<proteinExistence type="predicted"/>